<evidence type="ECO:0000313" key="1">
    <source>
        <dbReference type="EMBL" id="MEX5720018.1"/>
    </source>
</evidence>
<evidence type="ECO:0000313" key="2">
    <source>
        <dbReference type="Proteomes" id="UP001560045"/>
    </source>
</evidence>
<gene>
    <name evidence="1" type="ORF">ABQ292_16765</name>
</gene>
<dbReference type="RefSeq" id="WP_369208429.1">
    <property type="nucleotide sequence ID" value="NZ_JBFNXQ010000057.1"/>
</dbReference>
<keyword evidence="2" id="KW-1185">Reference proteome</keyword>
<reference evidence="1 2" key="1">
    <citation type="submission" date="2024-06" db="EMBL/GenBank/DDBJ databases">
        <title>Draft genome sequence of Geodermatophilus badlandi, a novel member of the Geodermatophilaceae isolated from badland sedimentary rocks in the Red desert, Wyoming, USA.</title>
        <authorList>
            <person name="Ben Tekaya S."/>
            <person name="Nouioui I."/>
            <person name="Flores G.M."/>
            <person name="Shaal M.N."/>
            <person name="Bredoire F."/>
            <person name="Basile F."/>
            <person name="Van Diepen L."/>
            <person name="Ward N.L."/>
        </authorList>
    </citation>
    <scope>NUCLEOTIDE SEQUENCE [LARGE SCALE GENOMIC DNA]</scope>
    <source>
        <strain evidence="1 2">WL48A</strain>
    </source>
</reference>
<dbReference type="Pfam" id="PF13289">
    <property type="entry name" value="SIR2_2"/>
    <property type="match status" value="1"/>
</dbReference>
<protein>
    <submittedName>
        <fullName evidence="1">SIR2 family protein</fullName>
    </submittedName>
</protein>
<accession>A0ABV3XIV9</accession>
<sequence length="538" mass="59676">MRREEFESRLFSILEGQSALPYLFIGSGMSRRYLRLPDWAGLLRHFAEQIGASYDYLAATANGDYPLIAHLLAEEFHAKWWTDDQFAPSRDRNRSETLNRESALKIAVSQYIEDNQTLEAGRPGVDDKALASEIDLLRNGVIDGVITTNYDSLTDQLFPDFKAYIGQDELMLSDAQFIAETYKIHGSASRPSTLVLTSTDYEAFRQRGAYLAAKLLTIFAEHPVIFLGYSITDEYIQEILRNIALAVGPTRLGRLADRLIFVERNAEGFEPEMGPTTMAIGGTGLPILHISINDYSLLYGVLTRLQRPFPAQVLRKLREVVYNLVAERDLSREAVAAIPIDAPGAEGLKVVFGVGEFSPSQTHQIAELGIRGISRTDLGLDVLGASDSHYDAESVLTLAVPSIRSRSGGSGYIPVFKYLRELGRIGPGGEVDYSGMPAAVAACVERISTLRLNPSQRQRFARDVEGQHSTPSSVRQSGLALYVQMEALLALDPAGFSLDEYRQTLIDLRQETEGTGHEPAWWKVLCRYDYLRNGTDAP</sequence>
<dbReference type="EMBL" id="JBFNXQ010000057">
    <property type="protein sequence ID" value="MEX5720018.1"/>
    <property type="molecule type" value="Genomic_DNA"/>
</dbReference>
<organism evidence="1 2">
    <name type="scientific">Geodermatophilus maliterrae</name>
    <dbReference type="NCBI Taxonomy" id="3162531"/>
    <lineage>
        <taxon>Bacteria</taxon>
        <taxon>Bacillati</taxon>
        <taxon>Actinomycetota</taxon>
        <taxon>Actinomycetes</taxon>
        <taxon>Geodermatophilales</taxon>
        <taxon>Geodermatophilaceae</taxon>
        <taxon>Geodermatophilus</taxon>
    </lineage>
</organism>
<comment type="caution">
    <text evidence="1">The sequence shown here is derived from an EMBL/GenBank/DDBJ whole genome shotgun (WGS) entry which is preliminary data.</text>
</comment>
<proteinExistence type="predicted"/>
<dbReference type="Proteomes" id="UP001560045">
    <property type="component" value="Unassembled WGS sequence"/>
</dbReference>
<name>A0ABV3XIV9_9ACTN</name>